<dbReference type="EMBL" id="BALE01000015">
    <property type="protein sequence ID" value="GAN54079.1"/>
    <property type="molecule type" value="Genomic_DNA"/>
</dbReference>
<dbReference type="InterPro" id="IPR005119">
    <property type="entry name" value="LysR_subst-bd"/>
</dbReference>
<dbReference type="GO" id="GO:0003677">
    <property type="term" value="F:DNA binding"/>
    <property type="evidence" value="ECO:0007669"/>
    <property type="project" value="UniProtKB-KW"/>
</dbReference>
<dbReference type="PANTHER" id="PTHR30346">
    <property type="entry name" value="TRANSCRIPTIONAL DUAL REGULATOR HCAR-RELATED"/>
    <property type="match status" value="1"/>
</dbReference>
<dbReference type="Proteomes" id="UP000032679">
    <property type="component" value="Unassembled WGS sequence"/>
</dbReference>
<keyword evidence="7" id="KW-1185">Reference proteome</keyword>
<keyword evidence="3" id="KW-0238">DNA-binding</keyword>
<keyword evidence="4" id="KW-0804">Transcription</keyword>
<keyword evidence="2" id="KW-0805">Transcription regulation</keyword>
<evidence type="ECO:0000259" key="5">
    <source>
        <dbReference type="PROSITE" id="PS50931"/>
    </source>
</evidence>
<dbReference type="PROSITE" id="PS50931">
    <property type="entry name" value="HTH_LYSR"/>
    <property type="match status" value="1"/>
</dbReference>
<evidence type="ECO:0000256" key="3">
    <source>
        <dbReference type="ARBA" id="ARBA00023125"/>
    </source>
</evidence>
<dbReference type="PANTHER" id="PTHR30346:SF0">
    <property type="entry name" value="HCA OPERON TRANSCRIPTIONAL ACTIVATOR HCAR"/>
    <property type="match status" value="1"/>
</dbReference>
<dbReference type="CDD" id="cd08414">
    <property type="entry name" value="PBP2_LTTR_aromatics_like"/>
    <property type="match status" value="1"/>
</dbReference>
<reference evidence="6 7" key="1">
    <citation type="submission" date="2012-10" db="EMBL/GenBank/DDBJ databases">
        <title>Genome sequencing of Tanticharoenia sakaeratensis NBRC 103193.</title>
        <authorList>
            <person name="Azuma Y."/>
            <person name="Hadano H."/>
            <person name="Hirakawa H."/>
            <person name="Matsushita K."/>
        </authorList>
    </citation>
    <scope>NUCLEOTIDE SEQUENCE [LARGE SCALE GENOMIC DNA]</scope>
    <source>
        <strain evidence="6 7">NBRC 103193</strain>
    </source>
</reference>
<dbReference type="GO" id="GO:0003700">
    <property type="term" value="F:DNA-binding transcription factor activity"/>
    <property type="evidence" value="ECO:0007669"/>
    <property type="project" value="InterPro"/>
</dbReference>
<gene>
    <name evidence="6" type="ORF">Tasa_015_068</name>
</gene>
<comment type="similarity">
    <text evidence="1">Belongs to the LysR transcriptional regulatory family.</text>
</comment>
<feature type="domain" description="HTH lysR-type" evidence="5">
    <location>
        <begin position="1"/>
        <end position="58"/>
    </location>
</feature>
<dbReference type="AlphaFoldDB" id="A0A0D6MK79"/>
<evidence type="ECO:0000313" key="6">
    <source>
        <dbReference type="EMBL" id="GAN54079.1"/>
    </source>
</evidence>
<dbReference type="InterPro" id="IPR036388">
    <property type="entry name" value="WH-like_DNA-bd_sf"/>
</dbReference>
<dbReference type="FunFam" id="1.10.10.10:FF:000001">
    <property type="entry name" value="LysR family transcriptional regulator"/>
    <property type="match status" value="1"/>
</dbReference>
<protein>
    <submittedName>
        <fullName evidence="6">LysR family transcriptional regulator</fullName>
    </submittedName>
</protein>
<dbReference type="SUPFAM" id="SSF46785">
    <property type="entry name" value="Winged helix' DNA-binding domain"/>
    <property type="match status" value="1"/>
</dbReference>
<evidence type="ECO:0000313" key="7">
    <source>
        <dbReference type="Proteomes" id="UP000032679"/>
    </source>
</evidence>
<dbReference type="Gene3D" id="3.40.190.10">
    <property type="entry name" value="Periplasmic binding protein-like II"/>
    <property type="match status" value="2"/>
</dbReference>
<comment type="caution">
    <text evidence="6">The sequence shown here is derived from an EMBL/GenBank/DDBJ whole genome shotgun (WGS) entry which is preliminary data.</text>
</comment>
<dbReference type="SUPFAM" id="SSF53850">
    <property type="entry name" value="Periplasmic binding protein-like II"/>
    <property type="match status" value="1"/>
</dbReference>
<proteinExistence type="inferred from homology"/>
<name>A0A0D6MK79_9PROT</name>
<organism evidence="6 7">
    <name type="scientific">Tanticharoenia sakaeratensis NBRC 103193</name>
    <dbReference type="NCBI Taxonomy" id="1231623"/>
    <lineage>
        <taxon>Bacteria</taxon>
        <taxon>Pseudomonadati</taxon>
        <taxon>Pseudomonadota</taxon>
        <taxon>Alphaproteobacteria</taxon>
        <taxon>Acetobacterales</taxon>
        <taxon>Acetobacteraceae</taxon>
        <taxon>Tanticharoenia</taxon>
    </lineage>
</organism>
<dbReference type="InterPro" id="IPR000847">
    <property type="entry name" value="LysR_HTH_N"/>
</dbReference>
<evidence type="ECO:0000256" key="2">
    <source>
        <dbReference type="ARBA" id="ARBA00023015"/>
    </source>
</evidence>
<sequence>MDIKHLKSFCVLGETLHFGRAAARLNIVQPALSGHIKQLEQHVGVQLVERSRHHVRLTAAGCDFLKNSREILNSLDRSVESARNVGTGFVGTLRIGAVSSAINLFLARAIRLFEDSWPDVEICLTAIDSCKQIEGIAEGRFDLGFVRMPISQDGITIRTIAQEAFDVCLPHGHPLASRTHLTPRALRGQTILMLARENAPGFHDALSAACHQNGLMPGRIKYFREFTSAVQMASVGLGAAIVPACAMSSGSDGICRLPLDLGSYQSDIGAAWAEPASPLLHNFLASITAVSVATARGAVIARTELSAAEVMAETP</sequence>
<dbReference type="Pfam" id="PF03466">
    <property type="entry name" value="LysR_substrate"/>
    <property type="match status" value="1"/>
</dbReference>
<evidence type="ECO:0000256" key="4">
    <source>
        <dbReference type="ARBA" id="ARBA00023163"/>
    </source>
</evidence>
<dbReference type="Pfam" id="PF00126">
    <property type="entry name" value="HTH_1"/>
    <property type="match status" value="1"/>
</dbReference>
<evidence type="ECO:0000256" key="1">
    <source>
        <dbReference type="ARBA" id="ARBA00009437"/>
    </source>
</evidence>
<dbReference type="InterPro" id="IPR036390">
    <property type="entry name" value="WH_DNA-bd_sf"/>
</dbReference>
<dbReference type="PRINTS" id="PR00039">
    <property type="entry name" value="HTHLYSR"/>
</dbReference>
<dbReference type="Gene3D" id="1.10.10.10">
    <property type="entry name" value="Winged helix-like DNA-binding domain superfamily/Winged helix DNA-binding domain"/>
    <property type="match status" value="1"/>
</dbReference>
<accession>A0A0D6MK79</accession>
<dbReference type="STRING" id="1231623.Tasa_015_068"/>
<dbReference type="GO" id="GO:0032993">
    <property type="term" value="C:protein-DNA complex"/>
    <property type="evidence" value="ECO:0007669"/>
    <property type="project" value="TreeGrafter"/>
</dbReference>